<dbReference type="Proteomes" id="UP000199249">
    <property type="component" value="Unassembled WGS sequence"/>
</dbReference>
<dbReference type="STRING" id="651662.SAMN04488069_1149"/>
<sequence>MRENLRMRDSFFRNDEAPQLRIVEVTRRFRPELILTSPNQDRTPGQRFSGRVTIIGG</sequence>
<organism evidence="1 2">
    <name type="scientific">Hymenobacter psychrophilus</name>
    <dbReference type="NCBI Taxonomy" id="651662"/>
    <lineage>
        <taxon>Bacteria</taxon>
        <taxon>Pseudomonadati</taxon>
        <taxon>Bacteroidota</taxon>
        <taxon>Cytophagia</taxon>
        <taxon>Cytophagales</taxon>
        <taxon>Hymenobacteraceae</taxon>
        <taxon>Hymenobacter</taxon>
    </lineage>
</organism>
<proteinExistence type="predicted"/>
<name>A0A1H3MWA3_9BACT</name>
<reference evidence="2" key="1">
    <citation type="submission" date="2016-10" db="EMBL/GenBank/DDBJ databases">
        <authorList>
            <person name="Varghese N."/>
            <person name="Submissions S."/>
        </authorList>
    </citation>
    <scope>NUCLEOTIDE SEQUENCE [LARGE SCALE GENOMIC DNA]</scope>
    <source>
        <strain evidence="2">CGMCC 1.8975</strain>
    </source>
</reference>
<accession>A0A1H3MWA3</accession>
<evidence type="ECO:0000313" key="2">
    <source>
        <dbReference type="Proteomes" id="UP000199249"/>
    </source>
</evidence>
<gene>
    <name evidence="1" type="ORF">SAMN04488069_1149</name>
</gene>
<dbReference type="EMBL" id="FNOV01000014">
    <property type="protein sequence ID" value="SDY80249.1"/>
    <property type="molecule type" value="Genomic_DNA"/>
</dbReference>
<protein>
    <submittedName>
        <fullName evidence="1">Uncharacterized protein</fullName>
    </submittedName>
</protein>
<dbReference type="AlphaFoldDB" id="A0A1H3MWA3"/>
<evidence type="ECO:0000313" key="1">
    <source>
        <dbReference type="EMBL" id="SDY80249.1"/>
    </source>
</evidence>
<keyword evidence="2" id="KW-1185">Reference proteome</keyword>
<dbReference type="RefSeq" id="WP_175471035.1">
    <property type="nucleotide sequence ID" value="NZ_FNOV01000014.1"/>
</dbReference>